<comment type="caution">
    <text evidence="6">The sequence shown here is derived from an EMBL/GenBank/DDBJ whole genome shotgun (WGS) entry which is preliminary data.</text>
</comment>
<dbReference type="SUPFAM" id="SSF50494">
    <property type="entry name" value="Trypsin-like serine proteases"/>
    <property type="match status" value="1"/>
</dbReference>
<dbReference type="GO" id="GO:0008236">
    <property type="term" value="F:serine-type peptidase activity"/>
    <property type="evidence" value="ECO:0007669"/>
    <property type="project" value="UniProtKB-KW"/>
</dbReference>
<evidence type="ECO:0000256" key="1">
    <source>
        <dbReference type="ARBA" id="ARBA00022670"/>
    </source>
</evidence>
<feature type="compositionally biased region" description="Gly residues" evidence="5">
    <location>
        <begin position="277"/>
        <end position="296"/>
    </location>
</feature>
<dbReference type="InterPro" id="IPR000126">
    <property type="entry name" value="V8_ser_AS"/>
</dbReference>
<keyword evidence="2" id="KW-0732">Signal</keyword>
<dbReference type="PANTHER" id="PTHR15462:SF8">
    <property type="entry name" value="SERINE PROTEASE"/>
    <property type="match status" value="1"/>
</dbReference>
<dbReference type="InterPro" id="IPR009003">
    <property type="entry name" value="Peptidase_S1_PA"/>
</dbReference>
<gene>
    <name evidence="6" type="ORF">SLS62_009942</name>
</gene>
<feature type="region of interest" description="Disordered" evidence="5">
    <location>
        <begin position="240"/>
        <end position="296"/>
    </location>
</feature>
<proteinExistence type="predicted"/>
<accession>A0AAN9YHK6</accession>
<evidence type="ECO:0000256" key="5">
    <source>
        <dbReference type="SAM" id="MobiDB-lite"/>
    </source>
</evidence>
<keyword evidence="1" id="KW-0645">Protease</keyword>
<keyword evidence="4" id="KW-0720">Serine protease</keyword>
<dbReference type="PANTHER" id="PTHR15462">
    <property type="entry name" value="SERINE PROTEASE"/>
    <property type="match status" value="1"/>
</dbReference>
<evidence type="ECO:0000313" key="7">
    <source>
        <dbReference type="Proteomes" id="UP001320420"/>
    </source>
</evidence>
<feature type="compositionally biased region" description="Pro residues" evidence="5">
    <location>
        <begin position="263"/>
        <end position="272"/>
    </location>
</feature>
<dbReference type="Gene3D" id="2.40.10.10">
    <property type="entry name" value="Trypsin-like serine proteases"/>
    <property type="match status" value="1"/>
</dbReference>
<evidence type="ECO:0000256" key="2">
    <source>
        <dbReference type="ARBA" id="ARBA00022729"/>
    </source>
</evidence>
<reference evidence="6 7" key="1">
    <citation type="submission" date="2024-02" db="EMBL/GenBank/DDBJ databases">
        <title>De novo assembly and annotation of 12 fungi associated with fruit tree decline syndrome in Ontario, Canada.</title>
        <authorList>
            <person name="Sulman M."/>
            <person name="Ellouze W."/>
            <person name="Ilyukhin E."/>
        </authorList>
    </citation>
    <scope>NUCLEOTIDE SEQUENCE [LARGE SCALE GENOMIC DNA]</scope>
    <source>
        <strain evidence="6 7">M11/M66-122</strain>
    </source>
</reference>
<dbReference type="InterPro" id="IPR043504">
    <property type="entry name" value="Peptidase_S1_PA_chymotrypsin"/>
</dbReference>
<evidence type="ECO:0000313" key="6">
    <source>
        <dbReference type="EMBL" id="KAK7745143.1"/>
    </source>
</evidence>
<dbReference type="GO" id="GO:0006508">
    <property type="term" value="P:proteolysis"/>
    <property type="evidence" value="ECO:0007669"/>
    <property type="project" value="UniProtKB-KW"/>
</dbReference>
<keyword evidence="7" id="KW-1185">Reference proteome</keyword>
<sequence>MATTPSKTKVGVWSLGDNDHDEKPPPKNTESLFPPGGSPESVIGADGRSLVPDADFKPGGYSGTASINDPDVQFRTAKTVATTQAWLIDTSDGREKGDVAFIEVQTPFVDVTPIQYKATPQKDALRLGVVGYPGDRGNQGEGGARMYEMYYDVEHQYDLGSTWHNMLQYDVDTYGGNSGSPVFYKRPTSAKDAVAIGVHVYGASPNNYASVIGPEGNVFEEYIEAISAYNTAGPVEGIVKTPLPSDPNITLVEVPSSTGSGPDPSPDPPSGPSKPGDGSGTETGGANDGPGTFGGQFTGVEKLDESFWSDLTRGIQGAIPFASQVLQAGLPIALGPLGIPAGALAGVALNAAGQLMAHATGTESILAETYTYQGVAECSILREASIAGLTYLGNEKCLEEGIFDTMADIMKNIAPTVKAVAPKLLDAVAEPLLRLAIHKLNEGTEAGSDPPPIRDTREDEANTKGFGPPLAENQKHFVAALSKALEEADASRFSGYLTTESTAGTVVNKGLSNVAPFVGSAAHRGLQRAVSGTEDYMTDKFAFDGLAERSAVGECALRALVSMDATQQSRVLTEGFFDAMVDVIARYGPAIIKTAPAVIGALQPIVTGLEAGKTLLPLPTGSTELQAGDASIPWPKFTEDGIEQVRRGQGGSDMVSRIAELATGSAQIYIDGTDGYLQQLSDQTIIYLGSVYYQSLPAGMLPPTLDPWTNIFGPIPQRPEDAQIVFPVPWQDCHRWLYQCIISPNGQGRVWPSGVRLQDPAGHVVEVPTQNYLYILTTMMNNFTLNALMRDPSQSFGFTPPYTFWPAGAA</sequence>
<keyword evidence="3" id="KW-0378">Hydrolase</keyword>
<dbReference type="PROSITE" id="PS00673">
    <property type="entry name" value="V8_SER"/>
    <property type="match status" value="1"/>
</dbReference>
<evidence type="ECO:0000256" key="4">
    <source>
        <dbReference type="ARBA" id="ARBA00022825"/>
    </source>
</evidence>
<organism evidence="6 7">
    <name type="scientific">Diatrype stigma</name>
    <dbReference type="NCBI Taxonomy" id="117547"/>
    <lineage>
        <taxon>Eukaryota</taxon>
        <taxon>Fungi</taxon>
        <taxon>Dikarya</taxon>
        <taxon>Ascomycota</taxon>
        <taxon>Pezizomycotina</taxon>
        <taxon>Sordariomycetes</taxon>
        <taxon>Xylariomycetidae</taxon>
        <taxon>Xylariales</taxon>
        <taxon>Diatrypaceae</taxon>
        <taxon>Diatrype</taxon>
    </lineage>
</organism>
<evidence type="ECO:0000256" key="3">
    <source>
        <dbReference type="ARBA" id="ARBA00022801"/>
    </source>
</evidence>
<dbReference type="AlphaFoldDB" id="A0AAN9YHK6"/>
<feature type="region of interest" description="Disordered" evidence="5">
    <location>
        <begin position="1"/>
        <end position="47"/>
    </location>
</feature>
<feature type="region of interest" description="Disordered" evidence="5">
    <location>
        <begin position="443"/>
        <end position="468"/>
    </location>
</feature>
<protein>
    <submittedName>
        <fullName evidence="6">Uncharacterized protein</fullName>
    </submittedName>
</protein>
<dbReference type="InterPro" id="IPR050966">
    <property type="entry name" value="Glutamyl_endopeptidase"/>
</dbReference>
<name>A0AAN9YHK6_9PEZI</name>
<dbReference type="Proteomes" id="UP001320420">
    <property type="component" value="Unassembled WGS sequence"/>
</dbReference>
<feature type="compositionally biased region" description="Basic and acidic residues" evidence="5">
    <location>
        <begin position="452"/>
        <end position="462"/>
    </location>
</feature>
<dbReference type="Pfam" id="PF13365">
    <property type="entry name" value="Trypsin_2"/>
    <property type="match status" value="1"/>
</dbReference>
<dbReference type="EMBL" id="JAKJXP020000112">
    <property type="protein sequence ID" value="KAK7745143.1"/>
    <property type="molecule type" value="Genomic_DNA"/>
</dbReference>